<reference evidence="1 2" key="1">
    <citation type="journal article" date="2019" name="Commun. Biol.">
        <title>The bagworm genome reveals a unique fibroin gene that provides high tensile strength.</title>
        <authorList>
            <person name="Kono N."/>
            <person name="Nakamura H."/>
            <person name="Ohtoshi R."/>
            <person name="Tomita M."/>
            <person name="Numata K."/>
            <person name="Arakawa K."/>
        </authorList>
    </citation>
    <scope>NUCLEOTIDE SEQUENCE [LARGE SCALE GENOMIC DNA]</scope>
</reference>
<gene>
    <name evidence="1" type="ORF">EVAR_86827_1</name>
</gene>
<dbReference type="EMBL" id="BGZK01000407">
    <property type="protein sequence ID" value="GBP41857.1"/>
    <property type="molecule type" value="Genomic_DNA"/>
</dbReference>
<keyword evidence="2" id="KW-1185">Reference proteome</keyword>
<dbReference type="Proteomes" id="UP000299102">
    <property type="component" value="Unassembled WGS sequence"/>
</dbReference>
<dbReference type="AlphaFoldDB" id="A0A4C1VVH8"/>
<evidence type="ECO:0000313" key="2">
    <source>
        <dbReference type="Proteomes" id="UP000299102"/>
    </source>
</evidence>
<proteinExistence type="predicted"/>
<sequence>MMMSQLRSFEEDILRTGNRHAYMTQLTYATEARVEALVSAKVLPSLAVLDPYIGIIVMEFPLIFSR</sequence>
<organism evidence="1 2">
    <name type="scientific">Eumeta variegata</name>
    <name type="common">Bagworm moth</name>
    <name type="synonym">Eumeta japonica</name>
    <dbReference type="NCBI Taxonomy" id="151549"/>
    <lineage>
        <taxon>Eukaryota</taxon>
        <taxon>Metazoa</taxon>
        <taxon>Ecdysozoa</taxon>
        <taxon>Arthropoda</taxon>
        <taxon>Hexapoda</taxon>
        <taxon>Insecta</taxon>
        <taxon>Pterygota</taxon>
        <taxon>Neoptera</taxon>
        <taxon>Endopterygota</taxon>
        <taxon>Lepidoptera</taxon>
        <taxon>Glossata</taxon>
        <taxon>Ditrysia</taxon>
        <taxon>Tineoidea</taxon>
        <taxon>Psychidae</taxon>
        <taxon>Oiketicinae</taxon>
        <taxon>Eumeta</taxon>
    </lineage>
</organism>
<protein>
    <submittedName>
        <fullName evidence="1">Uncharacterized protein</fullName>
    </submittedName>
</protein>
<name>A0A4C1VVH8_EUMVA</name>
<comment type="caution">
    <text evidence="1">The sequence shown here is derived from an EMBL/GenBank/DDBJ whole genome shotgun (WGS) entry which is preliminary data.</text>
</comment>
<accession>A0A4C1VVH8</accession>
<evidence type="ECO:0000313" key="1">
    <source>
        <dbReference type="EMBL" id="GBP41857.1"/>
    </source>
</evidence>